<evidence type="ECO:0000313" key="3">
    <source>
        <dbReference type="Proteomes" id="UP000186817"/>
    </source>
</evidence>
<feature type="region of interest" description="Disordered" evidence="1">
    <location>
        <begin position="36"/>
        <end position="74"/>
    </location>
</feature>
<proteinExistence type="predicted"/>
<reference evidence="2 3" key="1">
    <citation type="submission" date="2016-02" db="EMBL/GenBank/DDBJ databases">
        <title>Genome analysis of coral dinoflagellate symbionts highlights evolutionary adaptations to a symbiotic lifestyle.</title>
        <authorList>
            <person name="Aranda M."/>
            <person name="Li Y."/>
            <person name="Liew Y.J."/>
            <person name="Baumgarten S."/>
            <person name="Simakov O."/>
            <person name="Wilson M."/>
            <person name="Piel J."/>
            <person name="Ashoor H."/>
            <person name="Bougouffa S."/>
            <person name="Bajic V.B."/>
            <person name="Ryu T."/>
            <person name="Ravasi T."/>
            <person name="Bayer T."/>
            <person name="Micklem G."/>
            <person name="Kim H."/>
            <person name="Bhak J."/>
            <person name="Lajeunesse T.C."/>
            <person name="Voolstra C.R."/>
        </authorList>
    </citation>
    <scope>NUCLEOTIDE SEQUENCE [LARGE SCALE GENOMIC DNA]</scope>
    <source>
        <strain evidence="2 3">CCMP2467</strain>
    </source>
</reference>
<dbReference type="EMBL" id="LSRX01000903">
    <property type="protein sequence ID" value="OLP86693.1"/>
    <property type="molecule type" value="Genomic_DNA"/>
</dbReference>
<feature type="compositionally biased region" description="Basic and acidic residues" evidence="1">
    <location>
        <begin position="36"/>
        <end position="56"/>
    </location>
</feature>
<gene>
    <name evidence="2" type="ORF">AK812_SmicGene32162</name>
</gene>
<name>A0A1Q9CUT9_SYMMI</name>
<dbReference type="AlphaFoldDB" id="A0A1Q9CUT9"/>
<organism evidence="2 3">
    <name type="scientific">Symbiodinium microadriaticum</name>
    <name type="common">Dinoflagellate</name>
    <name type="synonym">Zooxanthella microadriatica</name>
    <dbReference type="NCBI Taxonomy" id="2951"/>
    <lineage>
        <taxon>Eukaryota</taxon>
        <taxon>Sar</taxon>
        <taxon>Alveolata</taxon>
        <taxon>Dinophyceae</taxon>
        <taxon>Suessiales</taxon>
        <taxon>Symbiodiniaceae</taxon>
        <taxon>Symbiodinium</taxon>
    </lineage>
</organism>
<protein>
    <submittedName>
        <fullName evidence="2">Uncharacterized protein</fullName>
    </submittedName>
</protein>
<sequence length="74" mass="8169">MARTMSDAELIDRAHGALHDVEVCCSYDVKSFSTADDGRDGLLPGEDHESPLDAPRKRTSGYTYDLQNASSRHE</sequence>
<accession>A0A1Q9CUT9</accession>
<evidence type="ECO:0000313" key="2">
    <source>
        <dbReference type="EMBL" id="OLP86693.1"/>
    </source>
</evidence>
<feature type="compositionally biased region" description="Polar residues" evidence="1">
    <location>
        <begin position="60"/>
        <end position="74"/>
    </location>
</feature>
<evidence type="ECO:0000256" key="1">
    <source>
        <dbReference type="SAM" id="MobiDB-lite"/>
    </source>
</evidence>
<comment type="caution">
    <text evidence="2">The sequence shown here is derived from an EMBL/GenBank/DDBJ whole genome shotgun (WGS) entry which is preliminary data.</text>
</comment>
<keyword evidence="3" id="KW-1185">Reference proteome</keyword>
<dbReference type="Proteomes" id="UP000186817">
    <property type="component" value="Unassembled WGS sequence"/>
</dbReference>